<comment type="caution">
    <text evidence="2">The sequence shown here is derived from an EMBL/GenBank/DDBJ whole genome shotgun (WGS) entry which is preliminary data.</text>
</comment>
<evidence type="ECO:0000313" key="3">
    <source>
        <dbReference type="Proteomes" id="UP001431783"/>
    </source>
</evidence>
<accession>A0AAW1UZK2</accession>
<feature type="compositionally biased region" description="Basic and acidic residues" evidence="1">
    <location>
        <begin position="81"/>
        <end position="95"/>
    </location>
</feature>
<sequence>MANTEPHLKSINILDFCNSVRNSTRLIAELGVEIMKKFDWIVEVVGGEDGNMALERLQGKEGKDNEMMRQDAERRAVRDNRDIRGSNRVTDEKINQVRVPPTPPAADENAQNNEYRPAIKNVKIKKSNVAEFAAYCAKVPALSHMFMFWLNYNDDIDGFDIELGVLIGYYQEYFSVEERDQIASRILKAYPLAELRDEGFNLRLWKKIIRIVTLQRMFKILILYMKKLECFSAYRIF</sequence>
<protein>
    <submittedName>
        <fullName evidence="2">Uncharacterized protein</fullName>
    </submittedName>
</protein>
<dbReference type="AlphaFoldDB" id="A0AAW1UZK2"/>
<name>A0AAW1UZK2_9CUCU</name>
<dbReference type="Proteomes" id="UP001431783">
    <property type="component" value="Unassembled WGS sequence"/>
</dbReference>
<evidence type="ECO:0000313" key="2">
    <source>
        <dbReference type="EMBL" id="KAK9885301.1"/>
    </source>
</evidence>
<organism evidence="2 3">
    <name type="scientific">Henosepilachna vigintioctopunctata</name>
    <dbReference type="NCBI Taxonomy" id="420089"/>
    <lineage>
        <taxon>Eukaryota</taxon>
        <taxon>Metazoa</taxon>
        <taxon>Ecdysozoa</taxon>
        <taxon>Arthropoda</taxon>
        <taxon>Hexapoda</taxon>
        <taxon>Insecta</taxon>
        <taxon>Pterygota</taxon>
        <taxon>Neoptera</taxon>
        <taxon>Endopterygota</taxon>
        <taxon>Coleoptera</taxon>
        <taxon>Polyphaga</taxon>
        <taxon>Cucujiformia</taxon>
        <taxon>Coccinelloidea</taxon>
        <taxon>Coccinellidae</taxon>
        <taxon>Epilachninae</taxon>
        <taxon>Epilachnini</taxon>
        <taxon>Henosepilachna</taxon>
    </lineage>
</organism>
<feature type="region of interest" description="Disordered" evidence="1">
    <location>
        <begin position="81"/>
        <end position="113"/>
    </location>
</feature>
<gene>
    <name evidence="2" type="ORF">WA026_010795</name>
</gene>
<reference evidence="2 3" key="1">
    <citation type="submission" date="2023-03" db="EMBL/GenBank/DDBJ databases">
        <title>Genome insight into feeding habits of ladybird beetles.</title>
        <authorList>
            <person name="Li H.-S."/>
            <person name="Huang Y.-H."/>
            <person name="Pang H."/>
        </authorList>
    </citation>
    <scope>NUCLEOTIDE SEQUENCE [LARGE SCALE GENOMIC DNA]</scope>
    <source>
        <strain evidence="2">SYSU_2023b</strain>
        <tissue evidence="2">Whole body</tissue>
    </source>
</reference>
<evidence type="ECO:0000256" key="1">
    <source>
        <dbReference type="SAM" id="MobiDB-lite"/>
    </source>
</evidence>
<proteinExistence type="predicted"/>
<dbReference type="EMBL" id="JARQZJ010000095">
    <property type="protein sequence ID" value="KAK9885301.1"/>
    <property type="molecule type" value="Genomic_DNA"/>
</dbReference>
<keyword evidence="3" id="KW-1185">Reference proteome</keyword>